<dbReference type="InterPro" id="IPR045385">
    <property type="entry name" value="DUF6526"/>
</dbReference>
<feature type="transmembrane region" description="Helical" evidence="1">
    <location>
        <begin position="43"/>
        <end position="63"/>
    </location>
</feature>
<dbReference type="Proteomes" id="UP000295741">
    <property type="component" value="Unassembled WGS sequence"/>
</dbReference>
<sequence length="142" mass="16344">MKEQSFGNHSRYVPVWHFFVAPALLCFLIGAFINLAHASATNLYSASLLCLGGVILVFIYWYARAFALKAQDRAIRAEEQFRHFVLTGKPLPRELRLRQIIALRFASDEELPALAERAAKEQLGIKEIKQAIRNWRPDYNRL</sequence>
<evidence type="ECO:0000313" key="3">
    <source>
        <dbReference type="Proteomes" id="UP000295741"/>
    </source>
</evidence>
<comment type="caution">
    <text evidence="2">The sequence shown here is derived from an EMBL/GenBank/DDBJ whole genome shotgun (WGS) entry which is preliminary data.</text>
</comment>
<protein>
    <submittedName>
        <fullName evidence="2">Uncharacterized protein</fullName>
    </submittedName>
</protein>
<reference evidence="2 3" key="1">
    <citation type="submission" date="2019-03" db="EMBL/GenBank/DDBJ databases">
        <title>Genomic Encyclopedia of Archaeal and Bacterial Type Strains, Phase II (KMG-II): from individual species to whole genera.</title>
        <authorList>
            <person name="Goeker M."/>
        </authorList>
    </citation>
    <scope>NUCLEOTIDE SEQUENCE [LARGE SCALE GENOMIC DNA]</scope>
    <source>
        <strain evidence="2 3">DSM 28323</strain>
    </source>
</reference>
<keyword evidence="1" id="KW-0472">Membrane</keyword>
<keyword evidence="1" id="KW-0812">Transmembrane</keyword>
<accession>A0A4R6IYX7</accession>
<dbReference type="Pfam" id="PF20136">
    <property type="entry name" value="DUF6526"/>
    <property type="match status" value="1"/>
</dbReference>
<proteinExistence type="predicted"/>
<dbReference type="OrthoDB" id="765463at2"/>
<name>A0A4R6IYX7_9BACT</name>
<gene>
    <name evidence="2" type="ORF">BC659_0127</name>
</gene>
<organism evidence="2 3">
    <name type="scientific">Sediminibacterium goheungense</name>
    <dbReference type="NCBI Taxonomy" id="1086393"/>
    <lineage>
        <taxon>Bacteria</taxon>
        <taxon>Pseudomonadati</taxon>
        <taxon>Bacteroidota</taxon>
        <taxon>Chitinophagia</taxon>
        <taxon>Chitinophagales</taxon>
        <taxon>Chitinophagaceae</taxon>
        <taxon>Sediminibacterium</taxon>
    </lineage>
</organism>
<evidence type="ECO:0000256" key="1">
    <source>
        <dbReference type="SAM" id="Phobius"/>
    </source>
</evidence>
<evidence type="ECO:0000313" key="2">
    <source>
        <dbReference type="EMBL" id="TDO28069.1"/>
    </source>
</evidence>
<keyword evidence="1" id="KW-1133">Transmembrane helix</keyword>
<dbReference type="AlphaFoldDB" id="A0A4R6IYX7"/>
<keyword evidence="3" id="KW-1185">Reference proteome</keyword>
<dbReference type="EMBL" id="SNWP01000010">
    <property type="protein sequence ID" value="TDO28069.1"/>
    <property type="molecule type" value="Genomic_DNA"/>
</dbReference>
<dbReference type="RefSeq" id="WP_133472633.1">
    <property type="nucleotide sequence ID" value="NZ_SNWP01000010.1"/>
</dbReference>
<feature type="transmembrane region" description="Helical" evidence="1">
    <location>
        <begin position="12"/>
        <end position="37"/>
    </location>
</feature>